<dbReference type="Proteomes" id="UP001156691">
    <property type="component" value="Unassembled WGS sequence"/>
</dbReference>
<dbReference type="RefSeq" id="WP_284339402.1">
    <property type="nucleotide sequence ID" value="NZ_BSNS01000007.1"/>
</dbReference>
<dbReference type="SMART" id="SM00754">
    <property type="entry name" value="CHRD"/>
    <property type="match status" value="1"/>
</dbReference>
<reference evidence="5" key="1">
    <citation type="journal article" date="2019" name="Int. J. Syst. Evol. Microbiol.">
        <title>The Global Catalogue of Microorganisms (GCM) 10K type strain sequencing project: providing services to taxonomists for standard genome sequencing and annotation.</title>
        <authorList>
            <consortium name="The Broad Institute Genomics Platform"/>
            <consortium name="The Broad Institute Genome Sequencing Center for Infectious Disease"/>
            <person name="Wu L."/>
            <person name="Ma J."/>
        </authorList>
    </citation>
    <scope>NUCLEOTIDE SEQUENCE [LARGE SCALE GENOMIC DNA]</scope>
    <source>
        <strain evidence="5">NBRC 112416</strain>
    </source>
</reference>
<feature type="region of interest" description="Disordered" evidence="1">
    <location>
        <begin position="105"/>
        <end position="251"/>
    </location>
</feature>
<proteinExistence type="predicted"/>
<comment type="caution">
    <text evidence="4">The sequence shown here is derived from an EMBL/GenBank/DDBJ whole genome shotgun (WGS) entry which is preliminary data.</text>
</comment>
<feature type="compositionally biased region" description="Low complexity" evidence="1">
    <location>
        <begin position="140"/>
        <end position="157"/>
    </location>
</feature>
<feature type="chain" id="PRO_5046267736" description="CHRD domain-containing protein" evidence="2">
    <location>
        <begin position="26"/>
        <end position="286"/>
    </location>
</feature>
<feature type="compositionally biased region" description="Low complexity" evidence="1">
    <location>
        <begin position="165"/>
        <end position="182"/>
    </location>
</feature>
<feature type="compositionally biased region" description="Acidic residues" evidence="1">
    <location>
        <begin position="208"/>
        <end position="217"/>
    </location>
</feature>
<feature type="compositionally biased region" description="Low complexity" evidence="1">
    <location>
        <begin position="105"/>
        <end position="125"/>
    </location>
</feature>
<evidence type="ECO:0000313" key="5">
    <source>
        <dbReference type="Proteomes" id="UP001156691"/>
    </source>
</evidence>
<dbReference type="EMBL" id="BSNS01000007">
    <property type="protein sequence ID" value="GLQ53954.1"/>
    <property type="molecule type" value="Genomic_DNA"/>
</dbReference>
<keyword evidence="2" id="KW-0732">Signal</keyword>
<accession>A0ABQ5W2B9</accession>
<keyword evidence="5" id="KW-1185">Reference proteome</keyword>
<evidence type="ECO:0000256" key="2">
    <source>
        <dbReference type="SAM" id="SignalP"/>
    </source>
</evidence>
<feature type="compositionally biased region" description="Low complexity" evidence="1">
    <location>
        <begin position="190"/>
        <end position="207"/>
    </location>
</feature>
<protein>
    <recommendedName>
        <fullName evidence="3">CHRD domain-containing protein</fullName>
    </recommendedName>
</protein>
<name>A0ABQ5W2B9_9HYPH</name>
<dbReference type="Pfam" id="PF07452">
    <property type="entry name" value="CHRD"/>
    <property type="match status" value="2"/>
</dbReference>
<sequence>MHAHLSSIYTATTLALLLSIAPASAEVLNFSADLTGAAEVPPNESTGTGRVIADFDTDTGLLKWSINYRGLTGPATAAHFHGPANPNETADPVIPVDIALATTGAEPDAPADAGPVVPAEPTGEPAEPPPAETMEEPTEEPAQSPAEQAPVELPAAEAPEEPTEEPAMSPAEQAPVDSPAAEAPEEPTEEPAMSPAEQAPVEPSTAEGTEETTEEPAEPPAPDVEPAPEPQPGTPTGPTTQVSGEAKLTDEQAADLRAGMWYLNIHTAMYPDGELRAQLPPEAEDD</sequence>
<organism evidence="4 5">
    <name type="scientific">Devosia nitrariae</name>
    <dbReference type="NCBI Taxonomy" id="2071872"/>
    <lineage>
        <taxon>Bacteria</taxon>
        <taxon>Pseudomonadati</taxon>
        <taxon>Pseudomonadota</taxon>
        <taxon>Alphaproteobacteria</taxon>
        <taxon>Hyphomicrobiales</taxon>
        <taxon>Devosiaceae</taxon>
        <taxon>Devosia</taxon>
    </lineage>
</organism>
<dbReference type="InterPro" id="IPR010895">
    <property type="entry name" value="CHRD"/>
</dbReference>
<feature type="signal peptide" evidence="2">
    <location>
        <begin position="1"/>
        <end position="25"/>
    </location>
</feature>
<evidence type="ECO:0000259" key="3">
    <source>
        <dbReference type="SMART" id="SM00754"/>
    </source>
</evidence>
<evidence type="ECO:0000256" key="1">
    <source>
        <dbReference type="SAM" id="MobiDB-lite"/>
    </source>
</evidence>
<evidence type="ECO:0000313" key="4">
    <source>
        <dbReference type="EMBL" id="GLQ53954.1"/>
    </source>
</evidence>
<gene>
    <name evidence="4" type="ORF">GCM10010862_12130</name>
</gene>
<feature type="domain" description="CHRD" evidence="3">
    <location>
        <begin position="28"/>
        <end position="281"/>
    </location>
</feature>
<feature type="compositionally biased region" description="Pro residues" evidence="1">
    <location>
        <begin position="218"/>
        <end position="235"/>
    </location>
</feature>